<name>A0A1H9S0W0_9EURY</name>
<proteinExistence type="predicted"/>
<dbReference type="OrthoDB" id="176420at2157"/>
<accession>A0A1H9S0W0</accession>
<reference evidence="4" key="1">
    <citation type="submission" date="2016-10" db="EMBL/GenBank/DDBJ databases">
        <authorList>
            <person name="Varghese N."/>
            <person name="Submissions S."/>
        </authorList>
    </citation>
    <scope>NUCLEOTIDE SEQUENCE [LARGE SCALE GENOMIC DNA]</scope>
    <source>
        <strain evidence="4">DSM 25055</strain>
    </source>
</reference>
<keyword evidence="4" id="KW-1185">Reference proteome</keyword>
<gene>
    <name evidence="3" type="ORF">SAMN04489841_4535</name>
</gene>
<sequence length="111" mass="12845">MSDEFLALEAQLEVLERQADVAERQTAALEAIATEMRYQNAVLVEMVACLDDLSARVDEHHMPDHQPHDRSGPALQTWIQDRLFERDQLEDERPEFCWGNPENWDGGDHDE</sequence>
<dbReference type="EMBL" id="FOFD01000008">
    <property type="protein sequence ID" value="SER78558.1"/>
    <property type="molecule type" value="Genomic_DNA"/>
</dbReference>
<evidence type="ECO:0000256" key="2">
    <source>
        <dbReference type="SAM" id="MobiDB-lite"/>
    </source>
</evidence>
<dbReference type="RefSeq" id="WP_090622196.1">
    <property type="nucleotide sequence ID" value="NZ_FOFD01000008.1"/>
</dbReference>
<evidence type="ECO:0000313" key="3">
    <source>
        <dbReference type="EMBL" id="SER78558.1"/>
    </source>
</evidence>
<dbReference type="Proteomes" id="UP000199114">
    <property type="component" value="Unassembled WGS sequence"/>
</dbReference>
<protein>
    <submittedName>
        <fullName evidence="3">Uncharacterized protein</fullName>
    </submittedName>
</protein>
<organism evidence="3 4">
    <name type="scientific">Natrinema salaciae</name>
    <dbReference type="NCBI Taxonomy" id="1186196"/>
    <lineage>
        <taxon>Archaea</taxon>
        <taxon>Methanobacteriati</taxon>
        <taxon>Methanobacteriota</taxon>
        <taxon>Stenosarchaea group</taxon>
        <taxon>Halobacteria</taxon>
        <taxon>Halobacteriales</taxon>
        <taxon>Natrialbaceae</taxon>
        <taxon>Natrinema</taxon>
    </lineage>
</organism>
<keyword evidence="1" id="KW-0175">Coiled coil</keyword>
<feature type="coiled-coil region" evidence="1">
    <location>
        <begin position="5"/>
        <end position="32"/>
    </location>
</feature>
<dbReference type="AlphaFoldDB" id="A0A1H9S0W0"/>
<feature type="region of interest" description="Disordered" evidence="2">
    <location>
        <begin position="90"/>
        <end position="111"/>
    </location>
</feature>
<evidence type="ECO:0000313" key="4">
    <source>
        <dbReference type="Proteomes" id="UP000199114"/>
    </source>
</evidence>
<evidence type="ECO:0000256" key="1">
    <source>
        <dbReference type="SAM" id="Coils"/>
    </source>
</evidence>